<dbReference type="EMBL" id="MU003855">
    <property type="protein sequence ID" value="KAF2716981.1"/>
    <property type="molecule type" value="Genomic_DNA"/>
</dbReference>
<dbReference type="Proteomes" id="UP000799441">
    <property type="component" value="Unassembled WGS sequence"/>
</dbReference>
<organism evidence="1 2">
    <name type="scientific">Polychaeton citri CBS 116435</name>
    <dbReference type="NCBI Taxonomy" id="1314669"/>
    <lineage>
        <taxon>Eukaryota</taxon>
        <taxon>Fungi</taxon>
        <taxon>Dikarya</taxon>
        <taxon>Ascomycota</taxon>
        <taxon>Pezizomycotina</taxon>
        <taxon>Dothideomycetes</taxon>
        <taxon>Dothideomycetidae</taxon>
        <taxon>Capnodiales</taxon>
        <taxon>Capnodiaceae</taxon>
        <taxon>Polychaeton</taxon>
    </lineage>
</organism>
<proteinExistence type="predicted"/>
<dbReference type="AlphaFoldDB" id="A0A9P4Q249"/>
<protein>
    <submittedName>
        <fullName evidence="1">Uncharacterized protein</fullName>
    </submittedName>
</protein>
<name>A0A9P4Q249_9PEZI</name>
<dbReference type="OrthoDB" id="5047692at2759"/>
<keyword evidence="2" id="KW-1185">Reference proteome</keyword>
<sequence length="415" mass="46781">MNAGARLKFASRVGLLQPHATLERNSPNPINKRVPSLLMKAYALALKSRFTMETDLEGLDQAIFIAGIQNRGIPIGVAKEFINEQIYQNANSMQEADTVTFQPAHGDFFQYLNDYVLATQKSPFENTPEFKEYYDLLLLTRQTLTDLMTTYREIRAEDPDYKWQDHVRGEQGTEYLRAWHDRDLASSKLPSSGVLMALKMFDSSRAKIESHPAQNMPCTLQDPDLASSQSFVDAKDILFRPSYGLPGFISKAEFWRDSFNSVSNEMTEITLDLKQAANTPWRALGFGHLDSTTNPIPLSAHEALGDYQVTLSYSGMAPFRITRGLWNIEDFRDCLKLKEDAPDRLKHERFRTNVLLLGYGVQIKVRIPDKIGQQQIFPELLSEVSLSPKGGGLWVTDTPSNDAYPVLLAALCGKC</sequence>
<reference evidence="1" key="1">
    <citation type="journal article" date="2020" name="Stud. Mycol.">
        <title>101 Dothideomycetes genomes: a test case for predicting lifestyles and emergence of pathogens.</title>
        <authorList>
            <person name="Haridas S."/>
            <person name="Albert R."/>
            <person name="Binder M."/>
            <person name="Bloem J."/>
            <person name="Labutti K."/>
            <person name="Salamov A."/>
            <person name="Andreopoulos B."/>
            <person name="Baker S."/>
            <person name="Barry K."/>
            <person name="Bills G."/>
            <person name="Bluhm B."/>
            <person name="Cannon C."/>
            <person name="Castanera R."/>
            <person name="Culley D."/>
            <person name="Daum C."/>
            <person name="Ezra D."/>
            <person name="Gonzalez J."/>
            <person name="Henrissat B."/>
            <person name="Kuo A."/>
            <person name="Liang C."/>
            <person name="Lipzen A."/>
            <person name="Lutzoni F."/>
            <person name="Magnuson J."/>
            <person name="Mondo S."/>
            <person name="Nolan M."/>
            <person name="Ohm R."/>
            <person name="Pangilinan J."/>
            <person name="Park H.-J."/>
            <person name="Ramirez L."/>
            <person name="Alfaro M."/>
            <person name="Sun H."/>
            <person name="Tritt A."/>
            <person name="Yoshinaga Y."/>
            <person name="Zwiers L.-H."/>
            <person name="Turgeon B."/>
            <person name="Goodwin S."/>
            <person name="Spatafora J."/>
            <person name="Crous P."/>
            <person name="Grigoriev I."/>
        </authorList>
    </citation>
    <scope>NUCLEOTIDE SEQUENCE</scope>
    <source>
        <strain evidence="1">CBS 116435</strain>
    </source>
</reference>
<comment type="caution">
    <text evidence="1">The sequence shown here is derived from an EMBL/GenBank/DDBJ whole genome shotgun (WGS) entry which is preliminary data.</text>
</comment>
<gene>
    <name evidence="1" type="ORF">K431DRAFT_288927</name>
</gene>
<evidence type="ECO:0000313" key="1">
    <source>
        <dbReference type="EMBL" id="KAF2716981.1"/>
    </source>
</evidence>
<accession>A0A9P4Q249</accession>
<evidence type="ECO:0000313" key="2">
    <source>
        <dbReference type="Proteomes" id="UP000799441"/>
    </source>
</evidence>